<proteinExistence type="predicted"/>
<sequence>MFEDRAEAGERLAATLADRDIGADLVLAIPRGGLPVARPVADRLDAPLDIVAAKKLGMPGNAEFAIGAAASDGSVWLNDDIIDRHDIDESYLDQERTRAAETAREKIDRYRGARDPPEMAGKTVVVVDDGVATGATARACLRQVRNAGAERVVLAVPLGPPDSLRDLESAADAVVAVAEPQPFNAVGAHYRTFGQVTDEEAMAYLGWVAE</sequence>
<dbReference type="CDD" id="cd06223">
    <property type="entry name" value="PRTases_typeI"/>
    <property type="match status" value="1"/>
</dbReference>
<name>A0A1H3VPX5_9EURY</name>
<dbReference type="EMBL" id="FNQT01000001">
    <property type="protein sequence ID" value="SDZ76284.1"/>
    <property type="molecule type" value="Genomic_DNA"/>
</dbReference>
<gene>
    <name evidence="2" type="ORF">SAMN04488065_0116</name>
</gene>
<accession>A0A1H3VPX5</accession>
<keyword evidence="2" id="KW-0808">Transferase</keyword>
<keyword evidence="3" id="KW-1185">Reference proteome</keyword>
<organism evidence="2 3">
    <name type="scientific">Haloplanus vescus</name>
    <dbReference type="NCBI Taxonomy" id="555874"/>
    <lineage>
        <taxon>Archaea</taxon>
        <taxon>Methanobacteriati</taxon>
        <taxon>Methanobacteriota</taxon>
        <taxon>Stenosarchaea group</taxon>
        <taxon>Halobacteria</taxon>
        <taxon>Halobacteriales</taxon>
        <taxon>Haloferacaceae</taxon>
        <taxon>Haloplanus</taxon>
    </lineage>
</organism>
<dbReference type="Gene3D" id="3.30.1310.20">
    <property type="entry name" value="PRTase-like"/>
    <property type="match status" value="1"/>
</dbReference>
<dbReference type="Pfam" id="PF00156">
    <property type="entry name" value="Pribosyltran"/>
    <property type="match status" value="1"/>
</dbReference>
<protein>
    <submittedName>
        <fullName evidence="2">Predicted phosphoribosyltransferase</fullName>
    </submittedName>
</protein>
<dbReference type="GO" id="GO:0016757">
    <property type="term" value="F:glycosyltransferase activity"/>
    <property type="evidence" value="ECO:0007669"/>
    <property type="project" value="UniProtKB-KW"/>
</dbReference>
<dbReference type="Proteomes" id="UP000236755">
    <property type="component" value="Unassembled WGS sequence"/>
</dbReference>
<dbReference type="InterPro" id="IPR000836">
    <property type="entry name" value="PRTase_dom"/>
</dbReference>
<evidence type="ECO:0000313" key="2">
    <source>
        <dbReference type="EMBL" id="SDZ76284.1"/>
    </source>
</evidence>
<evidence type="ECO:0000313" key="3">
    <source>
        <dbReference type="Proteomes" id="UP000236755"/>
    </source>
</evidence>
<dbReference type="InterPro" id="IPR029057">
    <property type="entry name" value="PRTase-like"/>
</dbReference>
<dbReference type="SUPFAM" id="SSF53271">
    <property type="entry name" value="PRTase-like"/>
    <property type="match status" value="1"/>
</dbReference>
<dbReference type="RefSeq" id="WP_092629865.1">
    <property type="nucleotide sequence ID" value="NZ_FNQT01000001.1"/>
</dbReference>
<dbReference type="AlphaFoldDB" id="A0A1H3VPX5"/>
<dbReference type="STRING" id="555874.SAMN04488065_0116"/>
<keyword evidence="2" id="KW-0328">Glycosyltransferase</keyword>
<reference evidence="2 3" key="1">
    <citation type="submission" date="2016-10" db="EMBL/GenBank/DDBJ databases">
        <authorList>
            <person name="de Groot N.N."/>
        </authorList>
    </citation>
    <scope>NUCLEOTIDE SEQUENCE [LARGE SCALE GENOMIC DNA]</scope>
    <source>
        <strain evidence="2 3">CGMCC 1.8712</strain>
    </source>
</reference>
<dbReference type="Gene3D" id="3.40.50.2020">
    <property type="match status" value="1"/>
</dbReference>
<feature type="domain" description="Phosphoribosyltransferase" evidence="1">
    <location>
        <begin position="7"/>
        <end position="168"/>
    </location>
</feature>
<dbReference type="OrthoDB" id="56536at2157"/>
<evidence type="ECO:0000259" key="1">
    <source>
        <dbReference type="Pfam" id="PF00156"/>
    </source>
</evidence>